<dbReference type="OrthoDB" id="2152435at2759"/>
<gene>
    <name evidence="2" type="ORF">AMAG_18170</name>
</gene>
<organism evidence="2 3">
    <name type="scientific">Allomyces macrogynus (strain ATCC 38327)</name>
    <name type="common">Allomyces javanicus var. macrogynus</name>
    <dbReference type="NCBI Taxonomy" id="578462"/>
    <lineage>
        <taxon>Eukaryota</taxon>
        <taxon>Fungi</taxon>
        <taxon>Fungi incertae sedis</taxon>
        <taxon>Blastocladiomycota</taxon>
        <taxon>Blastocladiomycetes</taxon>
        <taxon>Blastocladiales</taxon>
        <taxon>Blastocladiaceae</taxon>
        <taxon>Allomyces</taxon>
    </lineage>
</organism>
<evidence type="ECO:0000313" key="2">
    <source>
        <dbReference type="EMBL" id="KNE59407.1"/>
    </source>
</evidence>
<proteinExistence type="predicted"/>
<keyword evidence="3" id="KW-1185">Reference proteome</keyword>
<reference evidence="2 3" key="1">
    <citation type="submission" date="2009-11" db="EMBL/GenBank/DDBJ databases">
        <title>Annotation of Allomyces macrogynus ATCC 38327.</title>
        <authorList>
            <consortium name="The Broad Institute Genome Sequencing Platform"/>
            <person name="Russ C."/>
            <person name="Cuomo C."/>
            <person name="Burger G."/>
            <person name="Gray M.W."/>
            <person name="Holland P.W.H."/>
            <person name="King N."/>
            <person name="Lang F.B.F."/>
            <person name="Roger A.J."/>
            <person name="Ruiz-Trillo I."/>
            <person name="Young S.K."/>
            <person name="Zeng Q."/>
            <person name="Gargeya S."/>
            <person name="Fitzgerald M."/>
            <person name="Haas B."/>
            <person name="Abouelleil A."/>
            <person name="Alvarado L."/>
            <person name="Arachchi H.M."/>
            <person name="Berlin A."/>
            <person name="Chapman S.B."/>
            <person name="Gearin G."/>
            <person name="Goldberg J."/>
            <person name="Griggs A."/>
            <person name="Gujja S."/>
            <person name="Hansen M."/>
            <person name="Heiman D."/>
            <person name="Howarth C."/>
            <person name="Larimer J."/>
            <person name="Lui A."/>
            <person name="MacDonald P.J.P."/>
            <person name="McCowen C."/>
            <person name="Montmayeur A."/>
            <person name="Murphy C."/>
            <person name="Neiman D."/>
            <person name="Pearson M."/>
            <person name="Priest M."/>
            <person name="Roberts A."/>
            <person name="Saif S."/>
            <person name="Shea T."/>
            <person name="Sisk P."/>
            <person name="Stolte C."/>
            <person name="Sykes S."/>
            <person name="Wortman J."/>
            <person name="Nusbaum C."/>
            <person name="Birren B."/>
        </authorList>
    </citation>
    <scope>NUCLEOTIDE SEQUENCE [LARGE SCALE GENOMIC DNA]</scope>
    <source>
        <strain evidence="2 3">ATCC 38327</strain>
    </source>
</reference>
<evidence type="ECO:0000256" key="1">
    <source>
        <dbReference type="SAM" id="MobiDB-lite"/>
    </source>
</evidence>
<feature type="region of interest" description="Disordered" evidence="1">
    <location>
        <begin position="62"/>
        <end position="87"/>
    </location>
</feature>
<dbReference type="VEuPathDB" id="FungiDB:AMAG_18170"/>
<reference evidence="3" key="2">
    <citation type="submission" date="2009-11" db="EMBL/GenBank/DDBJ databases">
        <title>The Genome Sequence of Allomyces macrogynus strain ATCC 38327.</title>
        <authorList>
            <consortium name="The Broad Institute Genome Sequencing Platform"/>
            <person name="Russ C."/>
            <person name="Cuomo C."/>
            <person name="Shea T."/>
            <person name="Young S.K."/>
            <person name="Zeng Q."/>
            <person name="Koehrsen M."/>
            <person name="Haas B."/>
            <person name="Borodovsky M."/>
            <person name="Guigo R."/>
            <person name="Alvarado L."/>
            <person name="Berlin A."/>
            <person name="Borenstein D."/>
            <person name="Chen Z."/>
            <person name="Engels R."/>
            <person name="Freedman E."/>
            <person name="Gellesch M."/>
            <person name="Goldberg J."/>
            <person name="Griggs A."/>
            <person name="Gujja S."/>
            <person name="Heiman D."/>
            <person name="Hepburn T."/>
            <person name="Howarth C."/>
            <person name="Jen D."/>
            <person name="Larson L."/>
            <person name="Lewis B."/>
            <person name="Mehta T."/>
            <person name="Park D."/>
            <person name="Pearson M."/>
            <person name="Roberts A."/>
            <person name="Saif S."/>
            <person name="Shenoy N."/>
            <person name="Sisk P."/>
            <person name="Stolte C."/>
            <person name="Sykes S."/>
            <person name="Walk T."/>
            <person name="White J."/>
            <person name="Yandava C."/>
            <person name="Burger G."/>
            <person name="Gray M.W."/>
            <person name="Holland P.W.H."/>
            <person name="King N."/>
            <person name="Lang F.B.F."/>
            <person name="Roger A.J."/>
            <person name="Ruiz-Trillo I."/>
            <person name="Lander E."/>
            <person name="Nusbaum C."/>
        </authorList>
    </citation>
    <scope>NUCLEOTIDE SEQUENCE [LARGE SCALE GENOMIC DNA]</scope>
    <source>
        <strain evidence="3">ATCC 38327</strain>
    </source>
</reference>
<dbReference type="EMBL" id="GG745334">
    <property type="protein sequence ID" value="KNE59407.1"/>
    <property type="molecule type" value="Genomic_DNA"/>
</dbReference>
<protein>
    <submittedName>
        <fullName evidence="2">Uncharacterized protein</fullName>
    </submittedName>
</protein>
<evidence type="ECO:0000313" key="3">
    <source>
        <dbReference type="Proteomes" id="UP000054350"/>
    </source>
</evidence>
<name>A0A0L0SAE7_ALLM3</name>
<dbReference type="AlphaFoldDB" id="A0A0L0SAE7"/>
<sequence length="184" mass="20758">MDQLQKAANGGGVDMHVEGLFQRFETRLAQLQSLQRALVQERLLTQELDLLANRMAMWHLRPADDATTAPTNPPKRGVARRRAPSSGTRLAHEVERYNRFIDKHGALGRWDPASHDLVIQMLGQIRRTGRIGSQKLAQCASLVGRSPDEVYAHLAWMENHDRLLECKRQAKAAVEPEVEQVTLP</sequence>
<dbReference type="Proteomes" id="UP000054350">
    <property type="component" value="Unassembled WGS sequence"/>
</dbReference>
<accession>A0A0L0SAE7</accession>